<dbReference type="GO" id="GO:0006633">
    <property type="term" value="P:fatty acid biosynthetic process"/>
    <property type="evidence" value="ECO:0007669"/>
    <property type="project" value="UniProtKB-UniRule"/>
</dbReference>
<keyword evidence="9 14" id="KW-0275">Fatty acid biosynthesis</keyword>
<keyword evidence="6 14" id="KW-0808">Transferase</keyword>
<evidence type="ECO:0000256" key="9">
    <source>
        <dbReference type="ARBA" id="ARBA00023160"/>
    </source>
</evidence>
<dbReference type="InterPro" id="IPR018201">
    <property type="entry name" value="Ketoacyl_synth_AS"/>
</dbReference>
<evidence type="ECO:0000313" key="19">
    <source>
        <dbReference type="Proteomes" id="UP000214689"/>
    </source>
</evidence>
<dbReference type="Pfam" id="PF02801">
    <property type="entry name" value="Ketoacyl-synt_C"/>
    <property type="match status" value="1"/>
</dbReference>
<dbReference type="EMBL" id="CP016199">
    <property type="protein sequence ID" value="ASS37745.1"/>
    <property type="molecule type" value="Genomic_DNA"/>
</dbReference>
<comment type="pathway">
    <text evidence="1 14">Lipid metabolism; fatty acid biosynthesis.</text>
</comment>
<dbReference type="InterPro" id="IPR014030">
    <property type="entry name" value="Ketoacyl_synth_N"/>
</dbReference>
<evidence type="ECO:0000256" key="12">
    <source>
        <dbReference type="ARBA" id="ARBA00047318"/>
    </source>
</evidence>
<keyword evidence="19" id="KW-1185">Reference proteome</keyword>
<dbReference type="EC" id="2.3.1.179" evidence="3 14"/>
<dbReference type="PROSITE" id="PS52004">
    <property type="entry name" value="KS3_2"/>
    <property type="match status" value="1"/>
</dbReference>
<dbReference type="NCBIfam" id="NF005589">
    <property type="entry name" value="PRK07314.1"/>
    <property type="match status" value="1"/>
</dbReference>
<evidence type="ECO:0000256" key="11">
    <source>
        <dbReference type="ARBA" id="ARBA00024006"/>
    </source>
</evidence>
<dbReference type="PANTHER" id="PTHR11712:SF336">
    <property type="entry name" value="3-OXOACYL-[ACYL-CARRIER-PROTEIN] SYNTHASE, MITOCHONDRIAL"/>
    <property type="match status" value="1"/>
</dbReference>
<keyword evidence="8" id="KW-0443">Lipid metabolism</keyword>
<keyword evidence="10 14" id="KW-0012">Acyltransferase</keyword>
<dbReference type="InterPro" id="IPR017568">
    <property type="entry name" value="3-oxoacyl-ACP_synth-2"/>
</dbReference>
<dbReference type="Proteomes" id="UP000214689">
    <property type="component" value="Chromosome"/>
</dbReference>
<name>A0A223AS39_9FIRM</name>
<proteinExistence type="inferred from homology"/>
<evidence type="ECO:0000256" key="10">
    <source>
        <dbReference type="ARBA" id="ARBA00023315"/>
    </source>
</evidence>
<dbReference type="SUPFAM" id="SSF53901">
    <property type="entry name" value="Thiolase-like"/>
    <property type="match status" value="2"/>
</dbReference>
<dbReference type="InterPro" id="IPR000794">
    <property type="entry name" value="Beta-ketoacyl_synthase"/>
</dbReference>
<evidence type="ECO:0000256" key="3">
    <source>
        <dbReference type="ARBA" id="ARBA00012356"/>
    </source>
</evidence>
<dbReference type="InterPro" id="IPR016039">
    <property type="entry name" value="Thiolase-like"/>
</dbReference>
<evidence type="ECO:0000256" key="16">
    <source>
        <dbReference type="RuleBase" id="RU003694"/>
    </source>
</evidence>
<dbReference type="SMART" id="SM00825">
    <property type="entry name" value="PKS_KS"/>
    <property type="match status" value="1"/>
</dbReference>
<evidence type="ECO:0000313" key="18">
    <source>
        <dbReference type="EMBL" id="ASS37745.1"/>
    </source>
</evidence>
<keyword evidence="5 14" id="KW-0444">Lipid biosynthesis</keyword>
<evidence type="ECO:0000256" key="1">
    <source>
        <dbReference type="ARBA" id="ARBA00005194"/>
    </source>
</evidence>
<evidence type="ECO:0000256" key="8">
    <source>
        <dbReference type="ARBA" id="ARBA00023098"/>
    </source>
</evidence>
<dbReference type="InterPro" id="IPR014031">
    <property type="entry name" value="Ketoacyl_synth_C"/>
</dbReference>
<dbReference type="PROSITE" id="PS00606">
    <property type="entry name" value="KS3_1"/>
    <property type="match status" value="1"/>
</dbReference>
<comment type="similarity">
    <text evidence="2 14 16">Belongs to the thiolase-like superfamily. Beta-ketoacyl-ACP synthases family.</text>
</comment>
<dbReference type="PIRSF" id="PIRSF000447">
    <property type="entry name" value="KAS_II"/>
    <property type="match status" value="1"/>
</dbReference>
<dbReference type="InterPro" id="IPR020841">
    <property type="entry name" value="PKS_Beta-ketoAc_synthase_dom"/>
</dbReference>
<feature type="active site" description="For beta-ketoacyl synthase activity" evidence="15">
    <location>
        <position position="162"/>
    </location>
</feature>
<dbReference type="UniPathway" id="UPA00094"/>
<dbReference type="GO" id="GO:0005829">
    <property type="term" value="C:cytosol"/>
    <property type="evidence" value="ECO:0007669"/>
    <property type="project" value="TreeGrafter"/>
</dbReference>
<gene>
    <name evidence="18" type="ORF">AXF17_04275</name>
</gene>
<comment type="function">
    <text evidence="11 14">Involved in the type II fatty acid elongation cycle. Catalyzes the elongation of a wide range of acyl-ACP by the addition of two carbons from malonyl-ACP to an acyl acceptor. Can efficiently catalyze the conversion of palmitoleoyl-ACP (cis-hexadec-9-enoyl-ACP) to cis-vaccenoyl-ACP (cis-octadec-11-enoyl-ACP), an essential step in the thermal regulation of fatty acid composition.</text>
</comment>
<feature type="domain" description="Ketosynthase family 3 (KS3)" evidence="17">
    <location>
        <begin position="1"/>
        <end position="408"/>
    </location>
</feature>
<evidence type="ECO:0000256" key="7">
    <source>
        <dbReference type="ARBA" id="ARBA00022832"/>
    </source>
</evidence>
<evidence type="ECO:0000256" key="14">
    <source>
        <dbReference type="PIRNR" id="PIRNR000447"/>
    </source>
</evidence>
<dbReference type="FunFam" id="3.40.47.10:FF:000018">
    <property type="entry name" value="3-oxoacyl-[acyl-carrier-protein] synthase 2"/>
    <property type="match status" value="1"/>
</dbReference>
<evidence type="ECO:0000256" key="4">
    <source>
        <dbReference type="ARBA" id="ARBA00014657"/>
    </source>
</evidence>
<comment type="catalytic activity">
    <reaction evidence="12 14">
        <text>(9Z)-hexadecenoyl-[ACP] + malonyl-[ACP] + H(+) = 3-oxo-(11Z)-octadecenoyl-[ACP] + holo-[ACP] + CO2</text>
        <dbReference type="Rhea" id="RHEA:55040"/>
        <dbReference type="Rhea" id="RHEA-COMP:9623"/>
        <dbReference type="Rhea" id="RHEA-COMP:9685"/>
        <dbReference type="Rhea" id="RHEA-COMP:10800"/>
        <dbReference type="Rhea" id="RHEA-COMP:14074"/>
        <dbReference type="ChEBI" id="CHEBI:15378"/>
        <dbReference type="ChEBI" id="CHEBI:16526"/>
        <dbReference type="ChEBI" id="CHEBI:64479"/>
        <dbReference type="ChEBI" id="CHEBI:78449"/>
        <dbReference type="ChEBI" id="CHEBI:83989"/>
        <dbReference type="ChEBI" id="CHEBI:138538"/>
        <dbReference type="EC" id="2.3.1.179"/>
    </reaction>
</comment>
<sequence length="411" mass="44118">MSRVVVTGIGMITPLGNSAPEVLEGIRNSRCGIGELTRFDTSDRAVKLAAEIKDYNPDDYFDKREQRRLDRVTQFGIIAGRRALENANLTREYLSNERAGVFVSSGIGGISTIESEHSKGLSRGFDKVSPYYIPMAIINLTAGNIAIDLSAHGSCQAMVTACSSATNAIGEAYRHIKHGYADIMFAGGSEAPITELSVGGFTSMKALSLSQNPNRASIPFDKKRDGFVMGEGATILVLEEYEHAVERGATILAEIVGYSDTCDANHITAPCEDGSYAALAMTQAIADAGIKTSDVDFINAHGTSTPLNDKYETAAIKRAFGEGYRDVLVSSSKSQIGHLLGASGSTELAMTIISMQAGIVPPTINYEYPDDSCDLNLVVNRYKQAEINYALKNSLGFGGHNASIVVKRWTE</sequence>
<dbReference type="Pfam" id="PF00109">
    <property type="entry name" value="ketoacyl-synt"/>
    <property type="match status" value="1"/>
</dbReference>
<evidence type="ECO:0000256" key="5">
    <source>
        <dbReference type="ARBA" id="ARBA00022516"/>
    </source>
</evidence>
<keyword evidence="7" id="KW-0276">Fatty acid metabolism</keyword>
<accession>A0A223AS39</accession>
<dbReference type="AlphaFoldDB" id="A0A223AS39"/>
<evidence type="ECO:0000256" key="13">
    <source>
        <dbReference type="ARBA" id="ARBA00047659"/>
    </source>
</evidence>
<evidence type="ECO:0000256" key="2">
    <source>
        <dbReference type="ARBA" id="ARBA00008467"/>
    </source>
</evidence>
<evidence type="ECO:0000256" key="6">
    <source>
        <dbReference type="ARBA" id="ARBA00022679"/>
    </source>
</evidence>
<dbReference type="Gene3D" id="3.40.47.10">
    <property type="match status" value="1"/>
</dbReference>
<dbReference type="NCBIfam" id="TIGR03150">
    <property type="entry name" value="fabF"/>
    <property type="match status" value="1"/>
</dbReference>
<dbReference type="CDD" id="cd00834">
    <property type="entry name" value="KAS_I_II"/>
    <property type="match status" value="1"/>
</dbReference>
<dbReference type="GO" id="GO:0004315">
    <property type="term" value="F:3-oxoacyl-[acyl-carrier-protein] synthase activity"/>
    <property type="evidence" value="ECO:0007669"/>
    <property type="project" value="UniProtKB-UniRule"/>
</dbReference>
<evidence type="ECO:0000259" key="17">
    <source>
        <dbReference type="PROSITE" id="PS52004"/>
    </source>
</evidence>
<organism evidence="18 19">
    <name type="scientific">Mogibacterium pumilum</name>
    <dbReference type="NCBI Taxonomy" id="86332"/>
    <lineage>
        <taxon>Bacteria</taxon>
        <taxon>Bacillati</taxon>
        <taxon>Bacillota</taxon>
        <taxon>Clostridia</taxon>
        <taxon>Peptostreptococcales</taxon>
        <taxon>Anaerovoracaceae</taxon>
        <taxon>Mogibacterium</taxon>
    </lineage>
</organism>
<reference evidence="19" key="1">
    <citation type="submission" date="2016-05" db="EMBL/GenBank/DDBJ databases">
        <authorList>
            <person name="Holder M.E."/>
            <person name="Ajami N.J."/>
            <person name="Petrosino J.F."/>
        </authorList>
    </citation>
    <scope>NUCLEOTIDE SEQUENCE [LARGE SCALE GENOMIC DNA]</scope>
    <source>
        <strain evidence="19">ATCC 700696</strain>
    </source>
</reference>
<protein>
    <recommendedName>
        <fullName evidence="4 14">3-oxoacyl-[acyl-carrier-protein] synthase 2</fullName>
        <ecNumber evidence="3 14">2.3.1.179</ecNumber>
    </recommendedName>
</protein>
<comment type="catalytic activity">
    <reaction evidence="13 14">
        <text>a fatty acyl-[ACP] + malonyl-[ACP] + H(+) = a 3-oxoacyl-[ACP] + holo-[ACP] + CO2</text>
        <dbReference type="Rhea" id="RHEA:22836"/>
        <dbReference type="Rhea" id="RHEA-COMP:9623"/>
        <dbReference type="Rhea" id="RHEA-COMP:9685"/>
        <dbReference type="Rhea" id="RHEA-COMP:9916"/>
        <dbReference type="Rhea" id="RHEA-COMP:14125"/>
        <dbReference type="ChEBI" id="CHEBI:15378"/>
        <dbReference type="ChEBI" id="CHEBI:16526"/>
        <dbReference type="ChEBI" id="CHEBI:64479"/>
        <dbReference type="ChEBI" id="CHEBI:78449"/>
        <dbReference type="ChEBI" id="CHEBI:78776"/>
        <dbReference type="ChEBI" id="CHEBI:138651"/>
    </reaction>
</comment>
<dbReference type="PANTHER" id="PTHR11712">
    <property type="entry name" value="POLYKETIDE SYNTHASE-RELATED"/>
    <property type="match status" value="1"/>
</dbReference>
<evidence type="ECO:0000256" key="15">
    <source>
        <dbReference type="PIRSR" id="PIRSR000447-1"/>
    </source>
</evidence>